<feature type="region of interest" description="Disordered" evidence="2">
    <location>
        <begin position="550"/>
        <end position="572"/>
    </location>
</feature>
<dbReference type="SMART" id="SM00355">
    <property type="entry name" value="ZnF_C2H2"/>
    <property type="match status" value="1"/>
</dbReference>
<dbReference type="InterPro" id="IPR013087">
    <property type="entry name" value="Znf_C2H2_type"/>
</dbReference>
<feature type="compositionally biased region" description="Basic residues" evidence="2">
    <location>
        <begin position="475"/>
        <end position="488"/>
    </location>
</feature>
<dbReference type="PROSITE" id="PS50157">
    <property type="entry name" value="ZINC_FINGER_C2H2_2"/>
    <property type="match status" value="1"/>
</dbReference>
<comment type="caution">
    <text evidence="4">The sequence shown here is derived from an EMBL/GenBank/DDBJ whole genome shotgun (WGS) entry which is preliminary data.</text>
</comment>
<organism evidence="4 5">
    <name type="scientific">Moniliophthora roreri</name>
    <name type="common">Frosty pod rot fungus</name>
    <name type="synonym">Monilia roreri</name>
    <dbReference type="NCBI Taxonomy" id="221103"/>
    <lineage>
        <taxon>Eukaryota</taxon>
        <taxon>Fungi</taxon>
        <taxon>Dikarya</taxon>
        <taxon>Basidiomycota</taxon>
        <taxon>Agaricomycotina</taxon>
        <taxon>Agaricomycetes</taxon>
        <taxon>Agaricomycetidae</taxon>
        <taxon>Agaricales</taxon>
        <taxon>Marasmiineae</taxon>
        <taxon>Marasmiaceae</taxon>
        <taxon>Moniliophthora</taxon>
    </lineage>
</organism>
<feature type="compositionally biased region" description="Basic residues" evidence="2">
    <location>
        <begin position="411"/>
        <end position="421"/>
    </location>
</feature>
<feature type="region of interest" description="Disordered" evidence="2">
    <location>
        <begin position="135"/>
        <end position="157"/>
    </location>
</feature>
<name>A0A0W0F4W7_MONRR</name>
<evidence type="ECO:0000256" key="2">
    <source>
        <dbReference type="SAM" id="MobiDB-lite"/>
    </source>
</evidence>
<dbReference type="PROSITE" id="PS00028">
    <property type="entry name" value="ZINC_FINGER_C2H2_1"/>
    <property type="match status" value="1"/>
</dbReference>
<feature type="domain" description="C2H2-type" evidence="3">
    <location>
        <begin position="701"/>
        <end position="731"/>
    </location>
</feature>
<proteinExistence type="predicted"/>
<feature type="compositionally biased region" description="Low complexity" evidence="2">
    <location>
        <begin position="139"/>
        <end position="150"/>
    </location>
</feature>
<evidence type="ECO:0000256" key="1">
    <source>
        <dbReference type="PROSITE-ProRule" id="PRU00042"/>
    </source>
</evidence>
<gene>
    <name evidence="4" type="ORF">WG66_16055</name>
</gene>
<keyword evidence="1" id="KW-0479">Metal-binding</keyword>
<feature type="compositionally biased region" description="Acidic residues" evidence="2">
    <location>
        <begin position="451"/>
        <end position="460"/>
    </location>
</feature>
<dbReference type="Proteomes" id="UP000054988">
    <property type="component" value="Unassembled WGS sequence"/>
</dbReference>
<reference evidence="4 5" key="1">
    <citation type="submission" date="2015-12" db="EMBL/GenBank/DDBJ databases">
        <title>Draft genome sequence of Moniliophthora roreri, the causal agent of frosty pod rot of cacao.</title>
        <authorList>
            <person name="Aime M.C."/>
            <person name="Diaz-Valderrama J.R."/>
            <person name="Kijpornyongpan T."/>
            <person name="Phillips-Mora W."/>
        </authorList>
    </citation>
    <scope>NUCLEOTIDE SEQUENCE [LARGE SCALE GENOMIC DNA]</scope>
    <source>
        <strain evidence="4 5">MCA 2952</strain>
    </source>
</reference>
<dbReference type="AlphaFoldDB" id="A0A0W0F4W7"/>
<evidence type="ECO:0000313" key="4">
    <source>
        <dbReference type="EMBL" id="KTB31375.1"/>
    </source>
</evidence>
<evidence type="ECO:0000313" key="5">
    <source>
        <dbReference type="Proteomes" id="UP000054988"/>
    </source>
</evidence>
<dbReference type="InterPro" id="IPR036236">
    <property type="entry name" value="Znf_C2H2_sf"/>
</dbReference>
<keyword evidence="1" id="KW-0862">Zinc</keyword>
<sequence>METDLLENLPPPAISASMSGSWPGSIGSIGSMLNYMNFPDDGPEEHVQQYGVKRQQESNGPRPRSFGSEHSRAVPLESHVRTGIGSSEWFSNEEDGCQRRNYYIPASISTFNHGEPETPSPTSTTSNYQVYSALDDSHSSASSPTGDHSGLATPPQNIRVDADATRLPVIYIPDISAATFGSAGVPIYSAGPQYHPEASPFHSTSHTPFHSESHSPLSPSLYSSPLVESAAASPSMPSAALEEAIPYIPTATTAAQVLEHSSVSPFREVLQDEQSAQFVNMSDVYSPSHSDLESDSVVPQHLSHYDPQHDTMQLHYTAIYPPSSLSSFTQKSFPRYSPPLPQTTLPSRPVDEDVENEFGYCSPFGDLDDTALDSTAGIKRSRMDAGFDEGDSTIVMGTAKRARTSGDSGTKKGRGRPKKSRLAIVKSEDYDDVLGGGGSTSVEEGGFAYDSGDEEEDADSDVYVPSDGSNYGGSSRRRKGSGVGGKRKGMGDLRSGNAEALRELERKVKESGAGLDEDESFRLGMVMGYSGDDDSDVPGGGLEQQEYKIRRRSTTRTQPVPVPNLTKKSRGRKVPITTGTDAIDTAAYGSSTVHDRDEASSAAGGYNLRTRRSSLYGDLTSDSSVDMGGVQRGRPTRTQYHRDAGEEDDGGYGLMLGMGLYGGQEQESASEFKLPANIVGPTETYKRVSGGIKKSSGERRYVCTADGCGKCFVRGEHLKRHVRSLHTWEKRE</sequence>
<accession>A0A0W0F4W7</accession>
<feature type="region of interest" description="Disordered" evidence="2">
    <location>
        <begin position="397"/>
        <end position="498"/>
    </location>
</feature>
<feature type="region of interest" description="Disordered" evidence="2">
    <location>
        <begin position="39"/>
        <end position="71"/>
    </location>
</feature>
<keyword evidence="1" id="KW-0863">Zinc-finger</keyword>
<dbReference type="GO" id="GO:0008270">
    <property type="term" value="F:zinc ion binding"/>
    <property type="evidence" value="ECO:0007669"/>
    <property type="project" value="UniProtKB-KW"/>
</dbReference>
<feature type="region of interest" description="Disordered" evidence="2">
    <location>
        <begin position="198"/>
        <end position="220"/>
    </location>
</feature>
<dbReference type="Gene3D" id="3.30.160.60">
    <property type="entry name" value="Classic Zinc Finger"/>
    <property type="match status" value="1"/>
</dbReference>
<dbReference type="EMBL" id="LATX01002330">
    <property type="protein sequence ID" value="KTB31375.1"/>
    <property type="molecule type" value="Genomic_DNA"/>
</dbReference>
<feature type="region of interest" description="Disordered" evidence="2">
    <location>
        <begin position="617"/>
        <end position="648"/>
    </location>
</feature>
<dbReference type="SUPFAM" id="SSF57667">
    <property type="entry name" value="beta-beta-alpha zinc fingers"/>
    <property type="match status" value="1"/>
</dbReference>
<evidence type="ECO:0000259" key="3">
    <source>
        <dbReference type="PROSITE" id="PS50157"/>
    </source>
</evidence>
<protein>
    <recommendedName>
        <fullName evidence="3">C2H2-type domain-containing protein</fullName>
    </recommendedName>
</protein>